<comment type="caution">
    <text evidence="2">The sequence shown here is derived from an EMBL/GenBank/DDBJ whole genome shotgun (WGS) entry which is preliminary data.</text>
</comment>
<dbReference type="AlphaFoldDB" id="A0A660SEJ8"/>
<organism evidence="2 3">
    <name type="scientific">candidate division WOR-3 bacterium</name>
    <dbReference type="NCBI Taxonomy" id="2052148"/>
    <lineage>
        <taxon>Bacteria</taxon>
        <taxon>Bacteria division WOR-3</taxon>
    </lineage>
</organism>
<dbReference type="EMBL" id="QNBE01000143">
    <property type="protein sequence ID" value="RKX68636.1"/>
    <property type="molecule type" value="Genomic_DNA"/>
</dbReference>
<proteinExistence type="predicted"/>
<name>A0A660SEJ8_UNCW3</name>
<dbReference type="InterPro" id="IPR011990">
    <property type="entry name" value="TPR-like_helical_dom_sf"/>
</dbReference>
<gene>
    <name evidence="2" type="ORF">DRP53_10335</name>
</gene>
<feature type="domain" description="Insertion element IS150 protein InsJ-like helix-turn-helix" evidence="1">
    <location>
        <begin position="10"/>
        <end position="52"/>
    </location>
</feature>
<evidence type="ECO:0000259" key="1">
    <source>
        <dbReference type="Pfam" id="PF13518"/>
    </source>
</evidence>
<dbReference type="InterPro" id="IPR055247">
    <property type="entry name" value="InsJ-like_HTH"/>
</dbReference>
<protein>
    <recommendedName>
        <fullName evidence="1">Insertion element IS150 protein InsJ-like helix-turn-helix domain-containing protein</fullName>
    </recommendedName>
</protein>
<accession>A0A660SEJ8</accession>
<dbReference type="Gene3D" id="1.25.40.10">
    <property type="entry name" value="Tetratricopeptide repeat domain"/>
    <property type="match status" value="1"/>
</dbReference>
<dbReference type="Proteomes" id="UP000268469">
    <property type="component" value="Unassembled WGS sequence"/>
</dbReference>
<feature type="non-terminal residue" evidence="2">
    <location>
        <position position="458"/>
    </location>
</feature>
<dbReference type="SUPFAM" id="SSF46689">
    <property type="entry name" value="Homeodomain-like"/>
    <property type="match status" value="1"/>
</dbReference>
<evidence type="ECO:0000313" key="2">
    <source>
        <dbReference type="EMBL" id="RKX68636.1"/>
    </source>
</evidence>
<dbReference type="SUPFAM" id="SSF48452">
    <property type="entry name" value="TPR-like"/>
    <property type="match status" value="1"/>
</dbReference>
<sequence length="458" mass="52346">MLSSRVAQTKLKVVEAWFSKRNSKTQEEIAASYNISSRTLRRWVKLYLSGEKGKLRLMNRYQRPWNRFDPEIEKRIAQLKEKRPWLTLSETQKTLAQWGLRISKRGIRLVWRRFGLGGFIKGRFSLNYTDFIAPTKETSSGLEMAAEVLKNGKVKEAAQILNSLPSCPKNELLGQIPDRYLSLPRKVEKLDLLFGKIPFRELRRRAKGLRERAEKRGLLYLAARAGVMEALALDWLEESDSLLLLIARLKDYLRKKPGARLGGDPSLRFTLLILEGKALSGLLRVKDVLRCAKLCRNILRQFPSSANAHEGLASLYESIGHFKEAGKIYRTLDSIESPENALLIANIEAIAGRYRDALGLLKVAKPKLDKLVQPRGSAVRAICYLGQGKIDQAAKVLQLSIQSAKKEVIRNMVHTSTLLMAACYAANRELKKARMFLRRYIPLLRKFKIERELIMRYI</sequence>
<reference evidence="2 3" key="1">
    <citation type="submission" date="2018-06" db="EMBL/GenBank/DDBJ databases">
        <title>Extensive metabolic versatility and redundancy in microbially diverse, dynamic hydrothermal sediments.</title>
        <authorList>
            <person name="Dombrowski N."/>
            <person name="Teske A."/>
            <person name="Baker B.J."/>
        </authorList>
    </citation>
    <scope>NUCLEOTIDE SEQUENCE [LARGE SCALE GENOMIC DNA]</scope>
    <source>
        <strain evidence="2">B36_G15</strain>
    </source>
</reference>
<dbReference type="InterPro" id="IPR009057">
    <property type="entry name" value="Homeodomain-like_sf"/>
</dbReference>
<dbReference type="Pfam" id="PF13518">
    <property type="entry name" value="HTH_28"/>
    <property type="match status" value="1"/>
</dbReference>
<evidence type="ECO:0000313" key="3">
    <source>
        <dbReference type="Proteomes" id="UP000268469"/>
    </source>
</evidence>